<dbReference type="GO" id="GO:0005886">
    <property type="term" value="C:plasma membrane"/>
    <property type="evidence" value="ECO:0007669"/>
    <property type="project" value="TreeGrafter"/>
</dbReference>
<dbReference type="Gene3D" id="3.30.565.10">
    <property type="entry name" value="Histidine kinase-like ATPase, C-terminal domain"/>
    <property type="match status" value="1"/>
</dbReference>
<evidence type="ECO:0000256" key="1">
    <source>
        <dbReference type="ARBA" id="ARBA00000085"/>
    </source>
</evidence>
<dbReference type="Gene3D" id="1.10.287.130">
    <property type="match status" value="1"/>
</dbReference>
<dbReference type="Gene3D" id="6.10.340.10">
    <property type="match status" value="1"/>
</dbReference>
<dbReference type="InterPro" id="IPR005467">
    <property type="entry name" value="His_kinase_dom"/>
</dbReference>
<evidence type="ECO:0000256" key="12">
    <source>
        <dbReference type="PROSITE-ProRule" id="PRU00169"/>
    </source>
</evidence>
<dbReference type="Pfam" id="PF12729">
    <property type="entry name" value="4HB_MCP_1"/>
    <property type="match status" value="1"/>
</dbReference>
<evidence type="ECO:0000256" key="9">
    <source>
        <dbReference type="ARBA" id="ARBA00022840"/>
    </source>
</evidence>
<evidence type="ECO:0000256" key="5">
    <source>
        <dbReference type="ARBA" id="ARBA00022679"/>
    </source>
</evidence>
<dbReference type="CDD" id="cd16922">
    <property type="entry name" value="HATPase_EvgS-ArcB-TorS-like"/>
    <property type="match status" value="1"/>
</dbReference>
<reference evidence="17 18" key="1">
    <citation type="journal article" date="2018" name="Mar. Genomics">
        <title>Complete genome sequence of Marinifilaceae bacterium strain SPP2, isolated from the Antarctic marine sediment.</title>
        <authorList>
            <person name="Watanabe M."/>
            <person name="Kojima H."/>
            <person name="Fukui M."/>
        </authorList>
    </citation>
    <scope>NUCLEOTIDE SEQUENCE [LARGE SCALE GENOMIC DNA]</scope>
    <source>
        <strain evidence="17 18">SPP2</strain>
    </source>
</reference>
<dbReference type="InterPro" id="IPR036097">
    <property type="entry name" value="HisK_dim/P_sf"/>
</dbReference>
<dbReference type="SMART" id="SM00388">
    <property type="entry name" value="HisKA"/>
    <property type="match status" value="1"/>
</dbReference>
<dbReference type="EMBL" id="AP018042">
    <property type="protein sequence ID" value="BAX79211.1"/>
    <property type="molecule type" value="Genomic_DNA"/>
</dbReference>
<evidence type="ECO:0000256" key="2">
    <source>
        <dbReference type="ARBA" id="ARBA00004370"/>
    </source>
</evidence>
<organism evidence="17 18">
    <name type="scientific">Labilibaculum antarcticum</name>
    <dbReference type="NCBI Taxonomy" id="1717717"/>
    <lineage>
        <taxon>Bacteria</taxon>
        <taxon>Pseudomonadati</taxon>
        <taxon>Bacteroidota</taxon>
        <taxon>Bacteroidia</taxon>
        <taxon>Marinilabiliales</taxon>
        <taxon>Marinifilaceae</taxon>
        <taxon>Labilibaculum</taxon>
    </lineage>
</organism>
<dbReference type="InterPro" id="IPR003594">
    <property type="entry name" value="HATPase_dom"/>
</dbReference>
<evidence type="ECO:0000256" key="13">
    <source>
        <dbReference type="SAM" id="Phobius"/>
    </source>
</evidence>
<dbReference type="InterPro" id="IPR003661">
    <property type="entry name" value="HisK_dim/P_dom"/>
</dbReference>
<dbReference type="GO" id="GO:0009927">
    <property type="term" value="F:histidine phosphotransfer kinase activity"/>
    <property type="evidence" value="ECO:0007669"/>
    <property type="project" value="TreeGrafter"/>
</dbReference>
<dbReference type="InterPro" id="IPR000014">
    <property type="entry name" value="PAS"/>
</dbReference>
<dbReference type="Gene3D" id="3.30.450.20">
    <property type="entry name" value="PAS domain"/>
    <property type="match status" value="2"/>
</dbReference>
<dbReference type="PANTHER" id="PTHR43047:SF72">
    <property type="entry name" value="OSMOSENSING HISTIDINE PROTEIN KINASE SLN1"/>
    <property type="match status" value="1"/>
</dbReference>
<feature type="domain" description="Response regulatory" evidence="15">
    <location>
        <begin position="819"/>
        <end position="934"/>
    </location>
</feature>
<dbReference type="SUPFAM" id="SSF52172">
    <property type="entry name" value="CheY-like"/>
    <property type="match status" value="1"/>
</dbReference>
<dbReference type="FunFam" id="3.30.565.10:FF:000006">
    <property type="entry name" value="Sensor histidine kinase WalK"/>
    <property type="match status" value="1"/>
</dbReference>
<sequence>MLNKMKFRTRVLAGFGLILLFTVSFVILSILQVKDLRNESEFIYTHTYTVSNSVRDINTYIQTMESAMKDVLLAKTQQQFDQAIDTINLYHIKAMTQFDTVFNRFLGDKRDVGIAYHTFIEWEELRNQIIDLKVSGKEISAKKMVDGIAAEHLNKLKEKTKVMTDFAENQANSIYKEATATHTRKLYLFTIISILIVLASVLITYVVSESISRPIRKFIYKAQAIYQGQGNDSRRISEEQLLDHSVTELTQTYAKLQSEIKERERGEDTIRVQYQEIHDYSEKLRLFNEKLEERVIERTTALAVSEEKYRNLINGSNDIILVNEYLGDGTSKLIEANDTSCVVLGYTRDELFKLSPANYIEDLPDNYIVDSIKRLTREKQFTHEQIFISKYGKQTPMETVCQLVTLQGKHVILSTSRDITERKHAQQAVVESERRLKKMIHQSPLPIVITDVKQNIEYFNDKFIELFEYTLDDIITADDWYKSCFPERNYRDEVKQTWKEAIAKAKLENTDIAKQEFHMTIKNGETRHCEFFMVPFDTSSMIIINDISKIISTQKELVKAKEKAEESDHLKSAFLANMSHEIRTPMNGIIGFADMLRRPDRTPAQSDTYINIIYKSSNQLLKIINDILDISKLDSGQTFMKESKCFLNVILDELHSQFTRDNSSYDGIEFIVNKTLSNEETLVLTEERKLRQILSNLLNNAFKFTSAGSIEYGYHLIENNFLEFYVKDTGIGIPKEKQEIIFERFRQVEETFSRKYGGTGLGLAISKGFVELMGGQIRMETAEDNGTTFYFTIPYKPVGTSVATVKKTKKKGYKWDDKLILVVEDDVTNFKCIEAALKPTKVKILHTISGNKAIELSLRNPTINLVLMDLILPDINGLEATQSIKKMRDNLPIIAQTANAFREDRDKSIAAGCDDFIAKPFDENKLLATINKYLINGTKVSANSPNKSIIQ</sequence>
<keyword evidence="4 12" id="KW-0597">Phosphoprotein</keyword>
<dbReference type="InterPro" id="IPR001789">
    <property type="entry name" value="Sig_transdc_resp-reg_receiver"/>
</dbReference>
<keyword evidence="8 17" id="KW-0418">Kinase</keyword>
<dbReference type="NCBIfam" id="TIGR00229">
    <property type="entry name" value="sensory_box"/>
    <property type="match status" value="2"/>
</dbReference>
<comment type="subcellular location">
    <subcellularLocation>
        <location evidence="2">Membrane</location>
    </subcellularLocation>
</comment>
<accession>A0A1Y1CIV0</accession>
<keyword evidence="6 13" id="KW-0812">Transmembrane</keyword>
<proteinExistence type="predicted"/>
<dbReference type="CDD" id="cd00082">
    <property type="entry name" value="HisKA"/>
    <property type="match status" value="1"/>
</dbReference>
<evidence type="ECO:0000256" key="7">
    <source>
        <dbReference type="ARBA" id="ARBA00022741"/>
    </source>
</evidence>
<evidence type="ECO:0000256" key="6">
    <source>
        <dbReference type="ARBA" id="ARBA00022692"/>
    </source>
</evidence>
<dbReference type="KEGG" id="mbas:ALGA_0822"/>
<dbReference type="SUPFAM" id="SSF55785">
    <property type="entry name" value="PYP-like sensor domain (PAS domain)"/>
    <property type="match status" value="2"/>
</dbReference>
<dbReference type="PROSITE" id="PS50109">
    <property type="entry name" value="HIS_KIN"/>
    <property type="match status" value="1"/>
</dbReference>
<dbReference type="Pfam" id="PF00512">
    <property type="entry name" value="HisKA"/>
    <property type="match status" value="1"/>
</dbReference>
<dbReference type="PROSITE" id="PS50112">
    <property type="entry name" value="PAS"/>
    <property type="match status" value="2"/>
</dbReference>
<dbReference type="SMART" id="SM00091">
    <property type="entry name" value="PAS"/>
    <property type="match status" value="2"/>
</dbReference>
<feature type="domain" description="Histidine kinase" evidence="14">
    <location>
        <begin position="577"/>
        <end position="797"/>
    </location>
</feature>
<dbReference type="Pfam" id="PF13426">
    <property type="entry name" value="PAS_9"/>
    <property type="match status" value="1"/>
</dbReference>
<evidence type="ECO:0000256" key="4">
    <source>
        <dbReference type="ARBA" id="ARBA00022553"/>
    </source>
</evidence>
<feature type="domain" description="PAS" evidence="16">
    <location>
        <begin position="305"/>
        <end position="351"/>
    </location>
</feature>
<protein>
    <recommendedName>
        <fullName evidence="3">histidine kinase</fullName>
        <ecNumber evidence="3">2.7.13.3</ecNumber>
    </recommendedName>
</protein>
<dbReference type="Proteomes" id="UP000218267">
    <property type="component" value="Chromosome"/>
</dbReference>
<gene>
    <name evidence="17" type="ORF">ALGA_0822</name>
</gene>
<dbReference type="RefSeq" id="WP_096428136.1">
    <property type="nucleotide sequence ID" value="NZ_AP018042.1"/>
</dbReference>
<dbReference type="Pfam" id="PF13188">
    <property type="entry name" value="PAS_8"/>
    <property type="match status" value="1"/>
</dbReference>
<keyword evidence="18" id="KW-1185">Reference proteome</keyword>
<keyword evidence="10 13" id="KW-1133">Transmembrane helix</keyword>
<dbReference type="InterPro" id="IPR011006">
    <property type="entry name" value="CheY-like_superfamily"/>
</dbReference>
<dbReference type="GO" id="GO:0000155">
    <property type="term" value="F:phosphorelay sensor kinase activity"/>
    <property type="evidence" value="ECO:0007669"/>
    <property type="project" value="InterPro"/>
</dbReference>
<evidence type="ECO:0000259" key="14">
    <source>
        <dbReference type="PROSITE" id="PS50109"/>
    </source>
</evidence>
<dbReference type="CDD" id="cd17546">
    <property type="entry name" value="REC_hyHK_CKI1_RcsC-like"/>
    <property type="match status" value="1"/>
</dbReference>
<dbReference type="SMART" id="SM00387">
    <property type="entry name" value="HATPase_c"/>
    <property type="match status" value="1"/>
</dbReference>
<evidence type="ECO:0000313" key="17">
    <source>
        <dbReference type="EMBL" id="BAX79211.1"/>
    </source>
</evidence>
<feature type="modified residue" description="4-aspartylphosphate" evidence="12">
    <location>
        <position position="869"/>
    </location>
</feature>
<dbReference type="Pfam" id="PF00072">
    <property type="entry name" value="Response_reg"/>
    <property type="match status" value="1"/>
</dbReference>
<dbReference type="Gene3D" id="3.40.50.2300">
    <property type="match status" value="1"/>
</dbReference>
<comment type="catalytic activity">
    <reaction evidence="1">
        <text>ATP + protein L-histidine = ADP + protein N-phospho-L-histidine.</text>
        <dbReference type="EC" id="2.7.13.3"/>
    </reaction>
</comment>
<dbReference type="Pfam" id="PF02518">
    <property type="entry name" value="HATPase_c"/>
    <property type="match status" value="1"/>
</dbReference>
<dbReference type="GO" id="GO:0005524">
    <property type="term" value="F:ATP binding"/>
    <property type="evidence" value="ECO:0007669"/>
    <property type="project" value="UniProtKB-KW"/>
</dbReference>
<feature type="domain" description="PAS" evidence="16">
    <location>
        <begin position="432"/>
        <end position="475"/>
    </location>
</feature>
<evidence type="ECO:0000259" key="16">
    <source>
        <dbReference type="PROSITE" id="PS50112"/>
    </source>
</evidence>
<dbReference type="SUPFAM" id="SSF55874">
    <property type="entry name" value="ATPase domain of HSP90 chaperone/DNA topoisomerase II/histidine kinase"/>
    <property type="match status" value="1"/>
</dbReference>
<keyword evidence="5" id="KW-0808">Transferase</keyword>
<dbReference type="PRINTS" id="PR00344">
    <property type="entry name" value="BCTRLSENSOR"/>
</dbReference>
<dbReference type="CDD" id="cd00130">
    <property type="entry name" value="PAS"/>
    <property type="match status" value="2"/>
</dbReference>
<evidence type="ECO:0000256" key="11">
    <source>
        <dbReference type="ARBA" id="ARBA00023136"/>
    </source>
</evidence>
<dbReference type="SUPFAM" id="SSF47384">
    <property type="entry name" value="Homodimeric domain of signal transducing histidine kinase"/>
    <property type="match status" value="1"/>
</dbReference>
<feature type="transmembrane region" description="Helical" evidence="13">
    <location>
        <begin position="186"/>
        <end position="207"/>
    </location>
</feature>
<dbReference type="InterPro" id="IPR035965">
    <property type="entry name" value="PAS-like_dom_sf"/>
</dbReference>
<keyword evidence="11 13" id="KW-0472">Membrane</keyword>
<dbReference type="SMART" id="SM00448">
    <property type="entry name" value="REC"/>
    <property type="match status" value="1"/>
</dbReference>
<dbReference type="InterPro" id="IPR036890">
    <property type="entry name" value="HATPase_C_sf"/>
</dbReference>
<dbReference type="InterPro" id="IPR024478">
    <property type="entry name" value="HlyB_4HB_MCP"/>
</dbReference>
<keyword evidence="7" id="KW-0547">Nucleotide-binding</keyword>
<dbReference type="OrthoDB" id="9796457at2"/>
<keyword evidence="9" id="KW-0067">ATP-binding</keyword>
<evidence type="ECO:0000256" key="8">
    <source>
        <dbReference type="ARBA" id="ARBA00022777"/>
    </source>
</evidence>
<dbReference type="AlphaFoldDB" id="A0A1Y1CIV0"/>
<reference evidence="18" key="2">
    <citation type="journal article" date="2020" name="Antonie Van Leeuwenhoek">
        <title>Labilibaculum antarcticum sp. nov., a novel facultative anaerobic, psychrotorelant bacterium isolated from marine sediment of Antarctica.</title>
        <authorList>
            <person name="Watanabe M."/>
            <person name="Kojima H."/>
            <person name="Fukui M."/>
        </authorList>
    </citation>
    <scope>NUCLEOTIDE SEQUENCE [LARGE SCALE GENOMIC DNA]</scope>
    <source>
        <strain evidence="18">SPP2</strain>
    </source>
</reference>
<dbReference type="InterPro" id="IPR004358">
    <property type="entry name" value="Sig_transdc_His_kin-like_C"/>
</dbReference>
<name>A0A1Y1CIV0_9BACT</name>
<evidence type="ECO:0000256" key="10">
    <source>
        <dbReference type="ARBA" id="ARBA00022989"/>
    </source>
</evidence>
<dbReference type="FunFam" id="1.10.287.130:FF:000004">
    <property type="entry name" value="Ethylene receptor 1"/>
    <property type="match status" value="1"/>
</dbReference>
<dbReference type="PANTHER" id="PTHR43047">
    <property type="entry name" value="TWO-COMPONENT HISTIDINE PROTEIN KINASE"/>
    <property type="match status" value="1"/>
</dbReference>
<evidence type="ECO:0000259" key="15">
    <source>
        <dbReference type="PROSITE" id="PS50110"/>
    </source>
</evidence>
<dbReference type="PROSITE" id="PS50110">
    <property type="entry name" value="RESPONSE_REGULATORY"/>
    <property type="match status" value="1"/>
</dbReference>
<evidence type="ECO:0000313" key="18">
    <source>
        <dbReference type="Proteomes" id="UP000218267"/>
    </source>
</evidence>
<feature type="transmembrane region" description="Helical" evidence="13">
    <location>
        <begin position="12"/>
        <end position="31"/>
    </location>
</feature>
<evidence type="ECO:0000256" key="3">
    <source>
        <dbReference type="ARBA" id="ARBA00012438"/>
    </source>
</evidence>
<dbReference type="EC" id="2.7.13.3" evidence="3"/>